<dbReference type="Proteomes" id="UP000039324">
    <property type="component" value="Unassembled WGS sequence"/>
</dbReference>
<gene>
    <name evidence="3" type="ORF">PBRA_003320</name>
</gene>
<accession>A0A0G4J7X9</accession>
<feature type="transmembrane region" description="Helical" evidence="1">
    <location>
        <begin position="188"/>
        <end position="210"/>
    </location>
</feature>
<proteinExistence type="predicted"/>
<evidence type="ECO:0000313" key="3">
    <source>
        <dbReference type="EMBL" id="CEP03713.1"/>
    </source>
</evidence>
<evidence type="ECO:0000256" key="2">
    <source>
        <dbReference type="SAM" id="SignalP"/>
    </source>
</evidence>
<feature type="signal peptide" evidence="2">
    <location>
        <begin position="1"/>
        <end position="21"/>
    </location>
</feature>
<sequence>MKGYVGFVAVLVAMCVGTVVCENFVQRFVRKSPEKLPAALVGGEEKRTQLVARNMILDRVEKYAATNALHKETKEDIQANRNIRAALNMARKVVAYGIVYAESRAGILKEMNVDNIKKKIQDFRTELKALDLLDTFVDACEHDDSVKAGTPVYRLLVRYGEAYHAAKQTLEERLKECDEYNFRTQLKWGLIIGGIVLVAIALFVVSACACQRALRRKRVAREHDLLSGLTPYQV</sequence>
<keyword evidence="4" id="KW-1185">Reference proteome</keyword>
<reference evidence="3 4" key="1">
    <citation type="submission" date="2015-02" db="EMBL/GenBank/DDBJ databases">
        <authorList>
            <person name="Chooi Y.-H."/>
        </authorList>
    </citation>
    <scope>NUCLEOTIDE SEQUENCE [LARGE SCALE GENOMIC DNA]</scope>
    <source>
        <strain evidence="3">E3</strain>
    </source>
</reference>
<dbReference type="EMBL" id="CDSF01000155">
    <property type="protein sequence ID" value="CEP03713.1"/>
    <property type="molecule type" value="Genomic_DNA"/>
</dbReference>
<evidence type="ECO:0000313" key="4">
    <source>
        <dbReference type="Proteomes" id="UP000039324"/>
    </source>
</evidence>
<keyword evidence="2" id="KW-0732">Signal</keyword>
<keyword evidence="1" id="KW-0472">Membrane</keyword>
<organism evidence="3 4">
    <name type="scientific">Plasmodiophora brassicae</name>
    <name type="common">Clubroot disease agent</name>
    <dbReference type="NCBI Taxonomy" id="37360"/>
    <lineage>
        <taxon>Eukaryota</taxon>
        <taxon>Sar</taxon>
        <taxon>Rhizaria</taxon>
        <taxon>Endomyxa</taxon>
        <taxon>Phytomyxea</taxon>
        <taxon>Plasmodiophorida</taxon>
        <taxon>Plasmodiophoridae</taxon>
        <taxon>Plasmodiophora</taxon>
    </lineage>
</organism>
<evidence type="ECO:0000256" key="1">
    <source>
        <dbReference type="SAM" id="Phobius"/>
    </source>
</evidence>
<dbReference type="AlphaFoldDB" id="A0A0G4J7X9"/>
<keyword evidence="1" id="KW-1133">Transmembrane helix</keyword>
<protein>
    <submittedName>
        <fullName evidence="3">Uncharacterized protein</fullName>
    </submittedName>
</protein>
<feature type="chain" id="PRO_5005193962" evidence="2">
    <location>
        <begin position="22"/>
        <end position="234"/>
    </location>
</feature>
<keyword evidence="1" id="KW-0812">Transmembrane</keyword>
<name>A0A0G4J7X9_PLABS</name>